<feature type="compositionally biased region" description="Low complexity" evidence="1">
    <location>
        <begin position="307"/>
        <end position="319"/>
    </location>
</feature>
<evidence type="ECO:0008006" key="4">
    <source>
        <dbReference type="Google" id="ProtNLM"/>
    </source>
</evidence>
<comment type="caution">
    <text evidence="2">The sequence shown here is derived from an EMBL/GenBank/DDBJ whole genome shotgun (WGS) entry which is preliminary data.</text>
</comment>
<dbReference type="PANTHER" id="PTHR39609:SF1">
    <property type="entry name" value="RFEG"/>
    <property type="match status" value="1"/>
</dbReference>
<name>A0A9P8Y4C9_9PEZI</name>
<dbReference type="EMBL" id="JAGTJQ010000006">
    <property type="protein sequence ID" value="KAH7029446.1"/>
    <property type="molecule type" value="Genomic_DNA"/>
</dbReference>
<keyword evidence="3" id="KW-1185">Reference proteome</keyword>
<feature type="compositionally biased region" description="Low complexity" evidence="1">
    <location>
        <begin position="217"/>
        <end position="234"/>
    </location>
</feature>
<evidence type="ECO:0000313" key="2">
    <source>
        <dbReference type="EMBL" id="KAH7029446.1"/>
    </source>
</evidence>
<accession>A0A9P8Y4C9</accession>
<feature type="compositionally biased region" description="Basic and acidic residues" evidence="1">
    <location>
        <begin position="364"/>
        <end position="378"/>
    </location>
</feature>
<feature type="compositionally biased region" description="Polar residues" evidence="1">
    <location>
        <begin position="196"/>
        <end position="208"/>
    </location>
</feature>
<dbReference type="PANTHER" id="PTHR39609">
    <property type="entry name" value="RFEG-RELATED"/>
    <property type="match status" value="1"/>
</dbReference>
<feature type="region of interest" description="Disordered" evidence="1">
    <location>
        <begin position="1"/>
        <end position="23"/>
    </location>
</feature>
<dbReference type="OrthoDB" id="4146887at2759"/>
<feature type="compositionally biased region" description="Polar residues" evidence="1">
    <location>
        <begin position="114"/>
        <end position="127"/>
    </location>
</feature>
<feature type="compositionally biased region" description="Low complexity" evidence="1">
    <location>
        <begin position="339"/>
        <end position="362"/>
    </location>
</feature>
<organism evidence="2 3">
    <name type="scientific">Microdochium trichocladiopsis</name>
    <dbReference type="NCBI Taxonomy" id="1682393"/>
    <lineage>
        <taxon>Eukaryota</taxon>
        <taxon>Fungi</taxon>
        <taxon>Dikarya</taxon>
        <taxon>Ascomycota</taxon>
        <taxon>Pezizomycotina</taxon>
        <taxon>Sordariomycetes</taxon>
        <taxon>Xylariomycetidae</taxon>
        <taxon>Xylariales</taxon>
        <taxon>Microdochiaceae</taxon>
        <taxon>Microdochium</taxon>
    </lineage>
</organism>
<reference evidence="2" key="1">
    <citation type="journal article" date="2021" name="Nat. Commun.">
        <title>Genetic determinants of endophytism in the Arabidopsis root mycobiome.</title>
        <authorList>
            <person name="Mesny F."/>
            <person name="Miyauchi S."/>
            <person name="Thiergart T."/>
            <person name="Pickel B."/>
            <person name="Atanasova L."/>
            <person name="Karlsson M."/>
            <person name="Huettel B."/>
            <person name="Barry K.W."/>
            <person name="Haridas S."/>
            <person name="Chen C."/>
            <person name="Bauer D."/>
            <person name="Andreopoulos W."/>
            <person name="Pangilinan J."/>
            <person name="LaButti K."/>
            <person name="Riley R."/>
            <person name="Lipzen A."/>
            <person name="Clum A."/>
            <person name="Drula E."/>
            <person name="Henrissat B."/>
            <person name="Kohler A."/>
            <person name="Grigoriev I.V."/>
            <person name="Martin F.M."/>
            <person name="Hacquard S."/>
        </authorList>
    </citation>
    <scope>NUCLEOTIDE SEQUENCE</scope>
    <source>
        <strain evidence="2">MPI-CAGE-CH-0230</strain>
    </source>
</reference>
<dbReference type="Proteomes" id="UP000756346">
    <property type="component" value="Unassembled WGS sequence"/>
</dbReference>
<protein>
    <recommendedName>
        <fullName evidence="4">Transcription factor RfeG</fullName>
    </recommendedName>
</protein>
<dbReference type="RefSeq" id="XP_046011734.1">
    <property type="nucleotide sequence ID" value="XM_046160322.1"/>
</dbReference>
<evidence type="ECO:0000313" key="3">
    <source>
        <dbReference type="Proteomes" id="UP000756346"/>
    </source>
</evidence>
<evidence type="ECO:0000256" key="1">
    <source>
        <dbReference type="SAM" id="MobiDB-lite"/>
    </source>
</evidence>
<proteinExistence type="predicted"/>
<sequence length="399" mass="43167">MSRRTGPSAPAAPTSSRQNEYFVPRDGIDREVITADICRYLGNDALVRPGTYENPTTGQIIQGYFINAYRNLTTAMIEDLKADSARWDQERRQHSAQRSTAGGTMASRDANSMLGRQSNSPAVQYRNSETHSSRQYFGPSDSAAGYTQQQDPRDQYDNSGPRYPGTGSAGYTGASSGSFQPQSYGGQSGYGAPQNYPAQSPPHQQQPGNMPPYSGHPQVPQGQFSQQGQYPPYQDVGANSMVRPGQNVDTQMGGYDQYPPRDPRDSRGVPAPTVPVTRAGYATSGPPQPQGYQATGGAPGYYPPPGSSSGPQSFGGAQPHDPFYGRGGYPQDTQQYEGTPAPSRTPTSTTTATQVPPTAPSSSHRRERDSRESVERADARHRHGSERHTSERHGSRRAN</sequence>
<feature type="compositionally biased region" description="Low complexity" evidence="1">
    <location>
        <begin position="165"/>
        <end position="194"/>
    </location>
</feature>
<dbReference type="GeneID" id="70189868"/>
<feature type="region of interest" description="Disordered" evidence="1">
    <location>
        <begin position="87"/>
        <end position="399"/>
    </location>
</feature>
<gene>
    <name evidence="2" type="ORF">B0I36DRAFT_374961</name>
</gene>
<dbReference type="AlphaFoldDB" id="A0A9P8Y4C9"/>